<feature type="compositionally biased region" description="Basic and acidic residues" evidence="1">
    <location>
        <begin position="96"/>
        <end position="106"/>
    </location>
</feature>
<feature type="region of interest" description="Disordered" evidence="1">
    <location>
        <begin position="1"/>
        <end position="196"/>
    </location>
</feature>
<gene>
    <name evidence="2" type="ORF">CB0940_03292</name>
    <name evidence="3" type="ORF">RHO25_005087</name>
</gene>
<evidence type="ECO:0000313" key="2">
    <source>
        <dbReference type="EMBL" id="PIA98626.1"/>
    </source>
</evidence>
<organism evidence="2 4">
    <name type="scientific">Cercospora beticola</name>
    <name type="common">Sugarbeet leaf spot fungus</name>
    <dbReference type="NCBI Taxonomy" id="122368"/>
    <lineage>
        <taxon>Eukaryota</taxon>
        <taxon>Fungi</taxon>
        <taxon>Dikarya</taxon>
        <taxon>Ascomycota</taxon>
        <taxon>Pezizomycotina</taxon>
        <taxon>Dothideomycetes</taxon>
        <taxon>Dothideomycetidae</taxon>
        <taxon>Mycosphaerellales</taxon>
        <taxon>Mycosphaerellaceae</taxon>
        <taxon>Cercospora</taxon>
    </lineage>
</organism>
<feature type="compositionally biased region" description="Acidic residues" evidence="1">
    <location>
        <begin position="46"/>
        <end position="56"/>
    </location>
</feature>
<keyword evidence="5" id="KW-1185">Reference proteome</keyword>
<sequence length="196" mass="21048">MSRNGTSPFEVSAPLSLSSGPDSNEYPSTDKKPDLERHISHIPQDSDLEDEIEEETAHDTSGTSGGGIKSKLKKLKNRVTHHSHDKDKSTTLSTDPTDRIEKRHDSGNATSDFEITPGIGGVSSASNAGGDYLTASSAEHHKAITPNLERHISAIGPDGTLSPSAASQQQPKGRSPKMERHISGIPQDDYDSDREI</sequence>
<feature type="compositionally biased region" description="Polar residues" evidence="1">
    <location>
        <begin position="161"/>
        <end position="172"/>
    </location>
</feature>
<dbReference type="Proteomes" id="UP001302367">
    <property type="component" value="Chromosome 3"/>
</dbReference>
<evidence type="ECO:0000313" key="4">
    <source>
        <dbReference type="Proteomes" id="UP000230605"/>
    </source>
</evidence>
<accession>A0A2G5I1F7</accession>
<dbReference type="Proteomes" id="UP000230605">
    <property type="component" value="Chromosome 3"/>
</dbReference>
<dbReference type="AlphaFoldDB" id="A0A2G5I1F7"/>
<evidence type="ECO:0000256" key="1">
    <source>
        <dbReference type="SAM" id="MobiDB-lite"/>
    </source>
</evidence>
<feature type="compositionally biased region" description="Basic residues" evidence="1">
    <location>
        <begin position="70"/>
        <end position="81"/>
    </location>
</feature>
<reference evidence="3 5" key="2">
    <citation type="submission" date="2023-09" db="EMBL/GenBank/DDBJ databases">
        <title>Complete-Gapless Cercospora beticola genome.</title>
        <authorList>
            <person name="Wyatt N.A."/>
            <person name="Spanner R.E."/>
            <person name="Bolton M.D."/>
        </authorList>
    </citation>
    <scope>NUCLEOTIDE SEQUENCE [LARGE SCALE GENOMIC DNA]</scope>
    <source>
        <strain evidence="3">Cb09-40</strain>
    </source>
</reference>
<evidence type="ECO:0000313" key="3">
    <source>
        <dbReference type="EMBL" id="WPB00467.1"/>
    </source>
</evidence>
<evidence type="ECO:0000313" key="5">
    <source>
        <dbReference type="Proteomes" id="UP001302367"/>
    </source>
</evidence>
<protein>
    <submittedName>
        <fullName evidence="2">Uncharacterized protein</fullName>
    </submittedName>
</protein>
<reference evidence="2 4" key="1">
    <citation type="submission" date="2015-10" db="EMBL/GenBank/DDBJ databases">
        <title>The cercosporin biosynthetic gene cluster was horizontally transferred to several fungal lineages and shown to be expanded in Cercospora beticola based on microsynteny with recipient genomes.</title>
        <authorList>
            <person name="De Jonge R."/>
            <person name="Ebert M.K."/>
            <person name="Suttle J.C."/>
            <person name="Jurick Ii W.M."/>
            <person name="Secor G.A."/>
            <person name="Thomma B.P."/>
            <person name="Van De Peer Y."/>
            <person name="Bolton M.D."/>
        </authorList>
    </citation>
    <scope>NUCLEOTIDE SEQUENCE [LARGE SCALE GENOMIC DNA]</scope>
    <source>
        <strain evidence="2 4">09-40</strain>
    </source>
</reference>
<feature type="compositionally biased region" description="Basic and acidic residues" evidence="1">
    <location>
        <begin position="138"/>
        <end position="152"/>
    </location>
</feature>
<feature type="compositionally biased region" description="Basic and acidic residues" evidence="1">
    <location>
        <begin position="28"/>
        <end position="39"/>
    </location>
</feature>
<dbReference type="EMBL" id="LKMD01000101">
    <property type="protein sequence ID" value="PIA98626.1"/>
    <property type="molecule type" value="Genomic_DNA"/>
</dbReference>
<proteinExistence type="predicted"/>
<feature type="compositionally biased region" description="Polar residues" evidence="1">
    <location>
        <begin position="1"/>
        <end position="27"/>
    </location>
</feature>
<dbReference type="OrthoDB" id="3643152at2759"/>
<name>A0A2G5I1F7_CERBT</name>
<dbReference type="EMBL" id="CP134186">
    <property type="protein sequence ID" value="WPB00467.1"/>
    <property type="molecule type" value="Genomic_DNA"/>
</dbReference>